<organism evidence="2 3">
    <name type="scientific">Lithospermum erythrorhizon</name>
    <name type="common">Purple gromwell</name>
    <name type="synonym">Lithospermum officinale var. erythrorhizon</name>
    <dbReference type="NCBI Taxonomy" id="34254"/>
    <lineage>
        <taxon>Eukaryota</taxon>
        <taxon>Viridiplantae</taxon>
        <taxon>Streptophyta</taxon>
        <taxon>Embryophyta</taxon>
        <taxon>Tracheophyta</taxon>
        <taxon>Spermatophyta</taxon>
        <taxon>Magnoliopsida</taxon>
        <taxon>eudicotyledons</taxon>
        <taxon>Gunneridae</taxon>
        <taxon>Pentapetalae</taxon>
        <taxon>asterids</taxon>
        <taxon>lamiids</taxon>
        <taxon>Boraginales</taxon>
        <taxon>Boraginaceae</taxon>
        <taxon>Boraginoideae</taxon>
        <taxon>Lithospermeae</taxon>
        <taxon>Lithospermum</taxon>
    </lineage>
</organism>
<name>A0AAV3R9I4_LITER</name>
<proteinExistence type="predicted"/>
<dbReference type="EMBL" id="BAABME010025556">
    <property type="protein sequence ID" value="GAA0172331.1"/>
    <property type="molecule type" value="Genomic_DNA"/>
</dbReference>
<sequence length="211" mass="24486">MDIPGPSEHQGVPPRAPPVEQFTPDDIREEVQRRVRLAREQEIQRQVNLILERDRLVREEQTRLDEEARQAEQEHGEREPYLVEDPPYTPTYSPLYINFILPKYGSTRTTSYRPSVVRQTVPPVDQNATILQEIIVNQKREFDEFKQTVLTSLTGRMNHPVTHAVMPFTTRLNAVSIPVGFILPQFKQYNGTGDPQKHLKGFFGPHDNYNE</sequence>
<comment type="caution">
    <text evidence="2">The sequence shown here is derived from an EMBL/GenBank/DDBJ whole genome shotgun (WGS) entry which is preliminary data.</text>
</comment>
<protein>
    <submittedName>
        <fullName evidence="2">Uncharacterized protein</fullName>
    </submittedName>
</protein>
<evidence type="ECO:0000256" key="1">
    <source>
        <dbReference type="SAM" id="MobiDB-lite"/>
    </source>
</evidence>
<dbReference type="AlphaFoldDB" id="A0AAV3R9I4"/>
<reference evidence="2 3" key="1">
    <citation type="submission" date="2024-01" db="EMBL/GenBank/DDBJ databases">
        <title>The complete chloroplast genome sequence of Lithospermum erythrorhizon: insights into the phylogenetic relationship among Boraginaceae species and the maternal lineages of purple gromwells.</title>
        <authorList>
            <person name="Okada T."/>
            <person name="Watanabe K."/>
        </authorList>
    </citation>
    <scope>NUCLEOTIDE SEQUENCE [LARGE SCALE GENOMIC DNA]</scope>
</reference>
<evidence type="ECO:0000313" key="2">
    <source>
        <dbReference type="EMBL" id="GAA0172331.1"/>
    </source>
</evidence>
<feature type="region of interest" description="Disordered" evidence="1">
    <location>
        <begin position="63"/>
        <end position="87"/>
    </location>
</feature>
<feature type="region of interest" description="Disordered" evidence="1">
    <location>
        <begin position="1"/>
        <end position="27"/>
    </location>
</feature>
<keyword evidence="3" id="KW-1185">Reference proteome</keyword>
<feature type="compositionally biased region" description="Basic and acidic residues" evidence="1">
    <location>
        <begin position="63"/>
        <end position="81"/>
    </location>
</feature>
<gene>
    <name evidence="2" type="ORF">LIER_41318</name>
</gene>
<accession>A0AAV3R9I4</accession>
<dbReference type="Proteomes" id="UP001454036">
    <property type="component" value="Unassembled WGS sequence"/>
</dbReference>
<evidence type="ECO:0000313" key="3">
    <source>
        <dbReference type="Proteomes" id="UP001454036"/>
    </source>
</evidence>